<dbReference type="Gene3D" id="1.10.8.60">
    <property type="match status" value="1"/>
</dbReference>
<dbReference type="Pfam" id="PF00072">
    <property type="entry name" value="Response_reg"/>
    <property type="match status" value="1"/>
</dbReference>
<protein>
    <submittedName>
        <fullName evidence="6">Sigma-54-dependent Fis family transcriptional regulator</fullName>
    </submittedName>
</protein>
<dbReference type="PROSITE" id="PS50110">
    <property type="entry name" value="RESPONSE_REGULATORY"/>
    <property type="match status" value="1"/>
</dbReference>
<dbReference type="PROSITE" id="PS00688">
    <property type="entry name" value="SIGMA54_INTERACT_3"/>
    <property type="match status" value="1"/>
</dbReference>
<evidence type="ECO:0000256" key="3">
    <source>
        <dbReference type="ARBA" id="ARBA00023015"/>
    </source>
</evidence>
<dbReference type="InterPro" id="IPR003593">
    <property type="entry name" value="AAA+_ATPase"/>
</dbReference>
<dbReference type="Pfam" id="PF00158">
    <property type="entry name" value="Sigma54_activat"/>
    <property type="match status" value="1"/>
</dbReference>
<reference evidence="6 7" key="1">
    <citation type="submission" date="2020-12" db="EMBL/GenBank/DDBJ databases">
        <title>Sulforoseuscoccus oceanibium gen. nov., sp. nov., a representative of the phylum Verrucomicrobia with special cytoplasmic membrane, and proposal of Sulforoseuscoccusaceae fam. nov.</title>
        <authorList>
            <person name="Xi F."/>
        </authorList>
    </citation>
    <scope>NUCLEOTIDE SEQUENCE [LARGE SCALE GENOMIC DNA]</scope>
    <source>
        <strain evidence="6 7">T37</strain>
    </source>
</reference>
<dbReference type="GO" id="GO:0005524">
    <property type="term" value="F:ATP binding"/>
    <property type="evidence" value="ECO:0007669"/>
    <property type="project" value="UniProtKB-KW"/>
</dbReference>
<dbReference type="GO" id="GO:0006355">
    <property type="term" value="P:regulation of DNA-templated transcription"/>
    <property type="evidence" value="ECO:0007669"/>
    <property type="project" value="InterPro"/>
</dbReference>
<keyword evidence="3" id="KW-0805">Transcription regulation</keyword>
<sequence>MPTATNTAQHRIVLIDPEEEFLLWAGKHLQAPDLRIDTFQRTEEALASCKKDPPSLVIAEYALQPFNGVELLKKLRLQTPKTLVILTTGIPPNSAVIETMRLGGYDFLRKSALPYELRPTVESALQTIEEMAAEPAAKRQKAVDPQEALGNVIIGESPAIQNVLKMIGRVSRSDAPVLITGESGCGKEVVAKAVHQFSTRAAKPFVAINCAAIPETLLESELFGHEKGAFTGAMQQRIGRFEQGNGGTLFLDEIGEMPILVQSKLLRVLQEAEFSRVGGNQTLKANVRVVAATNRDPEGAIAAGTFREDLYYRLNVVRIHIPPLRERTDDIKPLAEHFLHRISATRKGPTLRFSLGAMHMLQNYNWPGNVRELENVVQRAAVLATGNIIMPRDLPIKDGDATPAAAPAASLDTPLRQLIEEQLSSNPDTPLIETLRKLITPAVADLTPDAESAAKHLGE</sequence>
<evidence type="ECO:0000256" key="4">
    <source>
        <dbReference type="ARBA" id="ARBA00023163"/>
    </source>
</evidence>
<evidence type="ECO:0000313" key="6">
    <source>
        <dbReference type="EMBL" id="QQL43893.1"/>
    </source>
</evidence>
<comment type="caution">
    <text evidence="5">Lacks conserved residue(s) required for the propagation of feature annotation.</text>
</comment>
<dbReference type="CDD" id="cd00009">
    <property type="entry name" value="AAA"/>
    <property type="match status" value="1"/>
</dbReference>
<dbReference type="Pfam" id="PF25601">
    <property type="entry name" value="AAA_lid_14"/>
    <property type="match status" value="1"/>
</dbReference>
<dbReference type="FunFam" id="3.40.50.300:FF:000006">
    <property type="entry name" value="DNA-binding transcriptional regulator NtrC"/>
    <property type="match status" value="1"/>
</dbReference>
<dbReference type="InterPro" id="IPR001789">
    <property type="entry name" value="Sig_transdc_resp-reg_receiver"/>
</dbReference>
<proteinExistence type="predicted"/>
<dbReference type="KEGG" id="soa:G3M56_008285"/>
<dbReference type="SMART" id="SM00448">
    <property type="entry name" value="REC"/>
    <property type="match status" value="1"/>
</dbReference>
<dbReference type="EMBL" id="CP066776">
    <property type="protein sequence ID" value="QQL43893.1"/>
    <property type="molecule type" value="Genomic_DNA"/>
</dbReference>
<keyword evidence="2" id="KW-0067">ATP-binding</keyword>
<accession>A0A6B3L827</accession>
<dbReference type="InterPro" id="IPR027417">
    <property type="entry name" value="P-loop_NTPase"/>
</dbReference>
<dbReference type="AlphaFoldDB" id="A0A6B3L827"/>
<evidence type="ECO:0000256" key="5">
    <source>
        <dbReference type="PROSITE-ProRule" id="PRU00169"/>
    </source>
</evidence>
<keyword evidence="7" id="KW-1185">Reference proteome</keyword>
<dbReference type="CDD" id="cd00156">
    <property type="entry name" value="REC"/>
    <property type="match status" value="1"/>
</dbReference>
<dbReference type="Proteomes" id="UP000475117">
    <property type="component" value="Chromosome"/>
</dbReference>
<dbReference type="InterPro" id="IPR058031">
    <property type="entry name" value="AAA_lid_NorR"/>
</dbReference>
<name>A0A6B3L827_9BACT</name>
<dbReference type="GO" id="GO:0000160">
    <property type="term" value="P:phosphorelay signal transduction system"/>
    <property type="evidence" value="ECO:0007669"/>
    <property type="project" value="InterPro"/>
</dbReference>
<evidence type="ECO:0000256" key="2">
    <source>
        <dbReference type="ARBA" id="ARBA00022840"/>
    </source>
</evidence>
<dbReference type="PANTHER" id="PTHR32071">
    <property type="entry name" value="TRANSCRIPTIONAL REGULATORY PROTEIN"/>
    <property type="match status" value="1"/>
</dbReference>
<gene>
    <name evidence="6" type="ORF">G3M56_008285</name>
</gene>
<dbReference type="RefSeq" id="WP_164361953.1">
    <property type="nucleotide sequence ID" value="NZ_CP066776.1"/>
</dbReference>
<dbReference type="SUPFAM" id="SSF52540">
    <property type="entry name" value="P-loop containing nucleoside triphosphate hydrolases"/>
    <property type="match status" value="1"/>
</dbReference>
<dbReference type="InterPro" id="IPR002078">
    <property type="entry name" value="Sigma_54_int"/>
</dbReference>
<dbReference type="Gene3D" id="3.40.50.300">
    <property type="entry name" value="P-loop containing nucleotide triphosphate hydrolases"/>
    <property type="match status" value="1"/>
</dbReference>
<evidence type="ECO:0000256" key="1">
    <source>
        <dbReference type="ARBA" id="ARBA00022741"/>
    </source>
</evidence>
<organism evidence="6 7">
    <name type="scientific">Sulfuriroseicoccus oceanibius</name>
    <dbReference type="NCBI Taxonomy" id="2707525"/>
    <lineage>
        <taxon>Bacteria</taxon>
        <taxon>Pseudomonadati</taxon>
        <taxon>Verrucomicrobiota</taxon>
        <taxon>Verrucomicrobiia</taxon>
        <taxon>Verrucomicrobiales</taxon>
        <taxon>Verrucomicrobiaceae</taxon>
        <taxon>Sulfuriroseicoccus</taxon>
    </lineage>
</organism>
<evidence type="ECO:0000313" key="7">
    <source>
        <dbReference type="Proteomes" id="UP000475117"/>
    </source>
</evidence>
<dbReference type="InterPro" id="IPR025944">
    <property type="entry name" value="Sigma_54_int_dom_CS"/>
</dbReference>
<keyword evidence="4" id="KW-0804">Transcription</keyword>
<dbReference type="SUPFAM" id="SSF52172">
    <property type="entry name" value="CheY-like"/>
    <property type="match status" value="1"/>
</dbReference>
<dbReference type="Gene3D" id="3.40.50.2300">
    <property type="match status" value="1"/>
</dbReference>
<dbReference type="PROSITE" id="PS50045">
    <property type="entry name" value="SIGMA54_INTERACT_4"/>
    <property type="match status" value="1"/>
</dbReference>
<keyword evidence="1" id="KW-0547">Nucleotide-binding</keyword>
<dbReference type="InterPro" id="IPR011006">
    <property type="entry name" value="CheY-like_superfamily"/>
</dbReference>
<dbReference type="PANTHER" id="PTHR32071:SF122">
    <property type="entry name" value="SIGMA FACTOR"/>
    <property type="match status" value="1"/>
</dbReference>
<dbReference type="SMART" id="SM00382">
    <property type="entry name" value="AAA"/>
    <property type="match status" value="1"/>
</dbReference>